<reference evidence="3" key="2">
    <citation type="submission" date="2009-11" db="EMBL/GenBank/DDBJ databases">
        <title>The Genome Sequence of Allomyces macrogynus strain ATCC 38327.</title>
        <authorList>
            <consortium name="The Broad Institute Genome Sequencing Platform"/>
            <person name="Russ C."/>
            <person name="Cuomo C."/>
            <person name="Shea T."/>
            <person name="Young S.K."/>
            <person name="Zeng Q."/>
            <person name="Koehrsen M."/>
            <person name="Haas B."/>
            <person name="Borodovsky M."/>
            <person name="Guigo R."/>
            <person name="Alvarado L."/>
            <person name="Berlin A."/>
            <person name="Borenstein D."/>
            <person name="Chen Z."/>
            <person name="Engels R."/>
            <person name="Freedman E."/>
            <person name="Gellesch M."/>
            <person name="Goldberg J."/>
            <person name="Griggs A."/>
            <person name="Gujja S."/>
            <person name="Heiman D."/>
            <person name="Hepburn T."/>
            <person name="Howarth C."/>
            <person name="Jen D."/>
            <person name="Larson L."/>
            <person name="Lewis B."/>
            <person name="Mehta T."/>
            <person name="Park D."/>
            <person name="Pearson M."/>
            <person name="Roberts A."/>
            <person name="Saif S."/>
            <person name="Shenoy N."/>
            <person name="Sisk P."/>
            <person name="Stolte C."/>
            <person name="Sykes S."/>
            <person name="Walk T."/>
            <person name="White J."/>
            <person name="Yandava C."/>
            <person name="Burger G."/>
            <person name="Gray M.W."/>
            <person name="Holland P.W.H."/>
            <person name="King N."/>
            <person name="Lang F.B.F."/>
            <person name="Roger A.J."/>
            <person name="Ruiz-Trillo I."/>
            <person name="Lander E."/>
            <person name="Nusbaum C."/>
        </authorList>
    </citation>
    <scope>NUCLEOTIDE SEQUENCE [LARGE SCALE GENOMIC DNA]</scope>
    <source>
        <strain evidence="3">ATCC 38327</strain>
    </source>
</reference>
<reference evidence="2 3" key="1">
    <citation type="submission" date="2009-11" db="EMBL/GenBank/DDBJ databases">
        <title>Annotation of Allomyces macrogynus ATCC 38327.</title>
        <authorList>
            <consortium name="The Broad Institute Genome Sequencing Platform"/>
            <person name="Russ C."/>
            <person name="Cuomo C."/>
            <person name="Burger G."/>
            <person name="Gray M.W."/>
            <person name="Holland P.W.H."/>
            <person name="King N."/>
            <person name="Lang F.B.F."/>
            <person name="Roger A.J."/>
            <person name="Ruiz-Trillo I."/>
            <person name="Young S.K."/>
            <person name="Zeng Q."/>
            <person name="Gargeya S."/>
            <person name="Fitzgerald M."/>
            <person name="Haas B."/>
            <person name="Abouelleil A."/>
            <person name="Alvarado L."/>
            <person name="Arachchi H.M."/>
            <person name="Berlin A."/>
            <person name="Chapman S.B."/>
            <person name="Gearin G."/>
            <person name="Goldberg J."/>
            <person name="Griggs A."/>
            <person name="Gujja S."/>
            <person name="Hansen M."/>
            <person name="Heiman D."/>
            <person name="Howarth C."/>
            <person name="Larimer J."/>
            <person name="Lui A."/>
            <person name="MacDonald P.J.P."/>
            <person name="McCowen C."/>
            <person name="Montmayeur A."/>
            <person name="Murphy C."/>
            <person name="Neiman D."/>
            <person name="Pearson M."/>
            <person name="Priest M."/>
            <person name="Roberts A."/>
            <person name="Saif S."/>
            <person name="Shea T."/>
            <person name="Sisk P."/>
            <person name="Stolte C."/>
            <person name="Sykes S."/>
            <person name="Wortman J."/>
            <person name="Nusbaum C."/>
            <person name="Birren B."/>
        </authorList>
    </citation>
    <scope>NUCLEOTIDE SEQUENCE [LARGE SCALE GENOMIC DNA]</scope>
    <source>
        <strain evidence="2 3">ATCC 38327</strain>
    </source>
</reference>
<gene>
    <name evidence="2" type="ORF">AMAG_12863</name>
</gene>
<evidence type="ECO:0000313" key="3">
    <source>
        <dbReference type="Proteomes" id="UP000054350"/>
    </source>
</evidence>
<keyword evidence="1" id="KW-0812">Transmembrane</keyword>
<organism evidence="2 3">
    <name type="scientific">Allomyces macrogynus (strain ATCC 38327)</name>
    <name type="common">Allomyces javanicus var. macrogynus</name>
    <dbReference type="NCBI Taxonomy" id="578462"/>
    <lineage>
        <taxon>Eukaryota</taxon>
        <taxon>Fungi</taxon>
        <taxon>Fungi incertae sedis</taxon>
        <taxon>Blastocladiomycota</taxon>
        <taxon>Blastocladiomycetes</taxon>
        <taxon>Blastocladiales</taxon>
        <taxon>Blastocladiaceae</taxon>
        <taxon>Allomyces</taxon>
    </lineage>
</organism>
<proteinExistence type="predicted"/>
<dbReference type="Proteomes" id="UP000054350">
    <property type="component" value="Unassembled WGS sequence"/>
</dbReference>
<evidence type="ECO:0000256" key="1">
    <source>
        <dbReference type="SAM" id="Phobius"/>
    </source>
</evidence>
<dbReference type="VEuPathDB" id="FungiDB:AMAG_12863"/>
<sequence length="311" mass="33867">MMDNVLSASPPIKDADLDDAIRMKHVRSRFAAIVLEALGLDDSNTSHADASIHVDPHFGETRLLLLDVESNIEDGVATLETMVEAVRHALNNKLGLRLLETDTRLLQDDVIAPLFEALRLTKAMNATFEVKMFSAGTEFSRMFMIFPPQELEWDVYGDDEELLHAPPQLVKSDREVVVFTVFPGIPHAFGMAETVVHLAEVVTICLPMVVIPPPPKPLKITVWRSIKKKLPAVSATLSALASAATVLLATVPWEQDPDVNPIVAVVVAVGAGVSVRGAIWYWLACQCHVGSTSMPSPRITHGAISVDMGNN</sequence>
<accession>A0A0L0T0S4</accession>
<dbReference type="EMBL" id="GG745356">
    <property type="protein sequence ID" value="KNE68179.1"/>
    <property type="molecule type" value="Genomic_DNA"/>
</dbReference>
<feature type="transmembrane region" description="Helical" evidence="1">
    <location>
        <begin position="230"/>
        <end position="250"/>
    </location>
</feature>
<keyword evidence="1" id="KW-1133">Transmembrane helix</keyword>
<dbReference type="AlphaFoldDB" id="A0A0L0T0S4"/>
<feature type="transmembrane region" description="Helical" evidence="1">
    <location>
        <begin position="262"/>
        <end position="284"/>
    </location>
</feature>
<keyword evidence="3" id="KW-1185">Reference proteome</keyword>
<protein>
    <submittedName>
        <fullName evidence="2">Uncharacterized protein</fullName>
    </submittedName>
</protein>
<keyword evidence="1" id="KW-0472">Membrane</keyword>
<evidence type="ECO:0000313" key="2">
    <source>
        <dbReference type="EMBL" id="KNE68179.1"/>
    </source>
</evidence>
<name>A0A0L0T0S4_ALLM3</name>